<keyword evidence="1" id="KW-0812">Transmembrane</keyword>
<accession>X1JU18</accession>
<name>X1JU18_9ZZZZ</name>
<feature type="transmembrane region" description="Helical" evidence="1">
    <location>
        <begin position="65"/>
        <end position="89"/>
    </location>
</feature>
<feature type="transmembrane region" description="Helical" evidence="1">
    <location>
        <begin position="110"/>
        <end position="136"/>
    </location>
</feature>
<dbReference type="EMBL" id="BARU01031313">
    <property type="protein sequence ID" value="GAH73303.1"/>
    <property type="molecule type" value="Genomic_DNA"/>
</dbReference>
<organism evidence="2">
    <name type="scientific">marine sediment metagenome</name>
    <dbReference type="NCBI Taxonomy" id="412755"/>
    <lineage>
        <taxon>unclassified sequences</taxon>
        <taxon>metagenomes</taxon>
        <taxon>ecological metagenomes</taxon>
    </lineage>
</organism>
<sequence>TVILFQISWSGHLKEMEQAERSNLLIKMGASLRDGRFEPSWSFLYGFAVKGASLYTLTRIMGQPLYGLAAIWLIFIILGVSIMTGLLCTPHPYDRETELKRMSLMEIFSIYAPIPLMVPWGQALPLMAIGVVYFYLMNRALWGVAYPKV</sequence>
<keyword evidence="1" id="KW-0472">Membrane</keyword>
<protein>
    <submittedName>
        <fullName evidence="2">Uncharacterized protein</fullName>
    </submittedName>
</protein>
<evidence type="ECO:0000313" key="2">
    <source>
        <dbReference type="EMBL" id="GAH73303.1"/>
    </source>
</evidence>
<feature type="non-terminal residue" evidence="2">
    <location>
        <position position="1"/>
    </location>
</feature>
<reference evidence="2" key="1">
    <citation type="journal article" date="2014" name="Front. Microbiol.">
        <title>High frequency of phylogenetically diverse reductive dehalogenase-homologous genes in deep subseafloor sedimentary metagenomes.</title>
        <authorList>
            <person name="Kawai M."/>
            <person name="Futagami T."/>
            <person name="Toyoda A."/>
            <person name="Takaki Y."/>
            <person name="Nishi S."/>
            <person name="Hori S."/>
            <person name="Arai W."/>
            <person name="Tsubouchi T."/>
            <person name="Morono Y."/>
            <person name="Uchiyama I."/>
            <person name="Ito T."/>
            <person name="Fujiyama A."/>
            <person name="Inagaki F."/>
            <person name="Takami H."/>
        </authorList>
    </citation>
    <scope>NUCLEOTIDE SEQUENCE</scope>
    <source>
        <strain evidence="2">Expedition CK06-06</strain>
    </source>
</reference>
<keyword evidence="1" id="KW-1133">Transmembrane helix</keyword>
<dbReference type="AlphaFoldDB" id="X1JU18"/>
<comment type="caution">
    <text evidence="2">The sequence shown here is derived from an EMBL/GenBank/DDBJ whole genome shotgun (WGS) entry which is preliminary data.</text>
</comment>
<gene>
    <name evidence="2" type="ORF">S03H2_49550</name>
</gene>
<proteinExistence type="predicted"/>
<evidence type="ECO:0000256" key="1">
    <source>
        <dbReference type="SAM" id="Phobius"/>
    </source>
</evidence>